<dbReference type="FunFam" id="3.40.850.10:FF:000029">
    <property type="entry name" value="Kinesin-like protein KIF17"/>
    <property type="match status" value="1"/>
</dbReference>
<evidence type="ECO:0000256" key="4">
    <source>
        <dbReference type="ARBA" id="ARBA00022701"/>
    </source>
</evidence>
<evidence type="ECO:0000256" key="3">
    <source>
        <dbReference type="ARBA" id="ARBA00022528"/>
    </source>
</evidence>
<keyword evidence="16" id="KW-1185">Reference proteome</keyword>
<comment type="caution">
    <text evidence="15">The sequence shown here is derived from an EMBL/GenBank/DDBJ whole genome shotgun (WGS) entry which is preliminary data.</text>
</comment>
<keyword evidence="7 12" id="KW-0175">Coiled coil</keyword>
<feature type="region of interest" description="Disordered" evidence="13">
    <location>
        <begin position="1"/>
        <end position="20"/>
    </location>
</feature>
<dbReference type="InterPro" id="IPR027640">
    <property type="entry name" value="Kinesin-like_fam"/>
</dbReference>
<evidence type="ECO:0000256" key="6">
    <source>
        <dbReference type="ARBA" id="ARBA00022840"/>
    </source>
</evidence>
<evidence type="ECO:0000256" key="10">
    <source>
        <dbReference type="PROSITE-ProRule" id="PRU00283"/>
    </source>
</evidence>
<dbReference type="EMBL" id="JABFUD020000002">
    <property type="protein sequence ID" value="KAI5083328.1"/>
    <property type="molecule type" value="Genomic_DNA"/>
</dbReference>
<name>A0A9D4VD02_ADICA</name>
<evidence type="ECO:0000313" key="16">
    <source>
        <dbReference type="Proteomes" id="UP000886520"/>
    </source>
</evidence>
<keyword evidence="3" id="KW-0150">Chloroplast</keyword>
<dbReference type="PRINTS" id="PR00380">
    <property type="entry name" value="KINESINHEAVY"/>
</dbReference>
<evidence type="ECO:0000256" key="7">
    <source>
        <dbReference type="ARBA" id="ARBA00023054"/>
    </source>
</evidence>
<dbReference type="GO" id="GO:0007018">
    <property type="term" value="P:microtubule-based movement"/>
    <property type="evidence" value="ECO:0007669"/>
    <property type="project" value="InterPro"/>
</dbReference>
<dbReference type="GO" id="GO:0005874">
    <property type="term" value="C:microtubule"/>
    <property type="evidence" value="ECO:0007669"/>
    <property type="project" value="UniProtKB-KW"/>
</dbReference>
<keyword evidence="8 10" id="KW-0505">Motor protein</keyword>
<dbReference type="GO" id="GO:0008017">
    <property type="term" value="F:microtubule binding"/>
    <property type="evidence" value="ECO:0007669"/>
    <property type="project" value="InterPro"/>
</dbReference>
<dbReference type="OrthoDB" id="3176171at2759"/>
<comment type="subcellular location">
    <subcellularLocation>
        <location evidence="1">Cytoplasm</location>
        <location evidence="1">Cytoskeleton</location>
    </subcellularLocation>
</comment>
<dbReference type="PANTHER" id="PTHR47969">
    <property type="entry name" value="CHROMOSOME-ASSOCIATED KINESIN KIF4A-RELATED"/>
    <property type="match status" value="1"/>
</dbReference>
<protein>
    <recommendedName>
        <fullName evidence="11">Kinesin-like protein</fullName>
    </recommendedName>
</protein>
<evidence type="ECO:0000256" key="8">
    <source>
        <dbReference type="ARBA" id="ARBA00023175"/>
    </source>
</evidence>
<keyword evidence="5 10" id="KW-0547">Nucleotide-binding</keyword>
<keyword evidence="4 11" id="KW-0493">Microtubule</keyword>
<dbReference type="AlphaFoldDB" id="A0A9D4VD02"/>
<dbReference type="InterPro" id="IPR001752">
    <property type="entry name" value="Kinesin_motor_dom"/>
</dbReference>
<feature type="binding site" evidence="10">
    <location>
        <begin position="128"/>
        <end position="135"/>
    </location>
    <ligand>
        <name>ATP</name>
        <dbReference type="ChEBI" id="CHEBI:30616"/>
    </ligand>
</feature>
<evidence type="ECO:0000256" key="1">
    <source>
        <dbReference type="ARBA" id="ARBA00004245"/>
    </source>
</evidence>
<dbReference type="Proteomes" id="UP000886520">
    <property type="component" value="Chromosome 3"/>
</dbReference>
<organism evidence="15 16">
    <name type="scientific">Adiantum capillus-veneris</name>
    <name type="common">Maidenhair fern</name>
    <dbReference type="NCBI Taxonomy" id="13818"/>
    <lineage>
        <taxon>Eukaryota</taxon>
        <taxon>Viridiplantae</taxon>
        <taxon>Streptophyta</taxon>
        <taxon>Embryophyta</taxon>
        <taxon>Tracheophyta</taxon>
        <taxon>Polypodiopsida</taxon>
        <taxon>Polypodiidae</taxon>
        <taxon>Polypodiales</taxon>
        <taxon>Pteridineae</taxon>
        <taxon>Pteridaceae</taxon>
        <taxon>Vittarioideae</taxon>
        <taxon>Adiantum</taxon>
    </lineage>
</organism>
<feature type="coiled-coil region" evidence="12">
    <location>
        <begin position="390"/>
        <end position="505"/>
    </location>
</feature>
<gene>
    <name evidence="15" type="ORF">GOP47_0003071</name>
</gene>
<dbReference type="PANTHER" id="PTHR47969:SF21">
    <property type="entry name" value="KINESIN-LIKE PROTEIN"/>
    <property type="match status" value="1"/>
</dbReference>
<feature type="coiled-coil region" evidence="12">
    <location>
        <begin position="567"/>
        <end position="622"/>
    </location>
</feature>
<reference evidence="15" key="1">
    <citation type="submission" date="2021-01" db="EMBL/GenBank/DDBJ databases">
        <title>Adiantum capillus-veneris genome.</title>
        <authorList>
            <person name="Fang Y."/>
            <person name="Liao Q."/>
        </authorList>
    </citation>
    <scope>NUCLEOTIDE SEQUENCE</scope>
    <source>
        <strain evidence="15">H3</strain>
        <tissue evidence="15">Leaf</tissue>
    </source>
</reference>
<keyword evidence="3" id="KW-0934">Plastid</keyword>
<proteinExistence type="inferred from homology"/>
<evidence type="ECO:0000256" key="13">
    <source>
        <dbReference type="SAM" id="MobiDB-lite"/>
    </source>
</evidence>
<evidence type="ECO:0000313" key="15">
    <source>
        <dbReference type="EMBL" id="KAI5083328.1"/>
    </source>
</evidence>
<comment type="similarity">
    <text evidence="10 11">Belongs to the TRAFAC class myosin-kinesin ATPase superfamily. Kinesin family.</text>
</comment>
<keyword evidence="2" id="KW-0963">Cytoplasm</keyword>
<dbReference type="InterPro" id="IPR019821">
    <property type="entry name" value="Kinesin_motor_CS"/>
</dbReference>
<feature type="compositionally biased region" description="Polar residues" evidence="13">
    <location>
        <begin position="7"/>
        <end position="20"/>
    </location>
</feature>
<evidence type="ECO:0000256" key="5">
    <source>
        <dbReference type="ARBA" id="ARBA00022741"/>
    </source>
</evidence>
<dbReference type="PROSITE" id="PS00411">
    <property type="entry name" value="KINESIN_MOTOR_1"/>
    <property type="match status" value="1"/>
</dbReference>
<accession>A0A9D4VD02</accession>
<evidence type="ECO:0000256" key="11">
    <source>
        <dbReference type="RuleBase" id="RU000394"/>
    </source>
</evidence>
<evidence type="ECO:0000256" key="9">
    <source>
        <dbReference type="ARBA" id="ARBA00023212"/>
    </source>
</evidence>
<dbReference type="GO" id="GO:0003777">
    <property type="term" value="F:microtubule motor activity"/>
    <property type="evidence" value="ECO:0007669"/>
    <property type="project" value="InterPro"/>
</dbReference>
<dbReference type="InterPro" id="IPR036961">
    <property type="entry name" value="Kinesin_motor_dom_sf"/>
</dbReference>
<evidence type="ECO:0000256" key="12">
    <source>
        <dbReference type="SAM" id="Coils"/>
    </source>
</evidence>
<feature type="domain" description="Kinesin motor" evidence="14">
    <location>
        <begin position="39"/>
        <end position="375"/>
    </location>
</feature>
<evidence type="ECO:0000256" key="2">
    <source>
        <dbReference type="ARBA" id="ARBA00022490"/>
    </source>
</evidence>
<evidence type="ECO:0000259" key="14">
    <source>
        <dbReference type="PROSITE" id="PS50067"/>
    </source>
</evidence>
<dbReference type="Gene3D" id="3.40.850.10">
    <property type="entry name" value="Kinesin motor domain"/>
    <property type="match status" value="1"/>
</dbReference>
<dbReference type="Pfam" id="PF00225">
    <property type="entry name" value="Kinesin"/>
    <property type="match status" value="1"/>
</dbReference>
<keyword evidence="6 10" id="KW-0067">ATP-binding</keyword>
<dbReference type="InterPro" id="IPR027417">
    <property type="entry name" value="P-loop_NTPase"/>
</dbReference>
<dbReference type="GO" id="GO:0005524">
    <property type="term" value="F:ATP binding"/>
    <property type="evidence" value="ECO:0007669"/>
    <property type="project" value="UniProtKB-UniRule"/>
</dbReference>
<feature type="region of interest" description="Disordered" evidence="13">
    <location>
        <begin position="532"/>
        <end position="554"/>
    </location>
</feature>
<dbReference type="PROSITE" id="PS50067">
    <property type="entry name" value="KINESIN_MOTOR_2"/>
    <property type="match status" value="1"/>
</dbReference>
<dbReference type="SUPFAM" id="SSF52540">
    <property type="entry name" value="P-loop containing nucleoside triphosphate hydrolases"/>
    <property type="match status" value="1"/>
</dbReference>
<keyword evidence="9" id="KW-0206">Cytoskeleton</keyword>
<dbReference type="SMART" id="SM00129">
    <property type="entry name" value="KISc"/>
    <property type="match status" value="1"/>
</dbReference>
<sequence length="798" mass="90907">MGRAGTPTPSQPARASTPTRIMTPLSAAARHSVAGCKERVQVVVRCRPLSGKEIFAGHKSCIRLDTERHTVQVQNVAGRFSSEFSPKTFTFDKVYDESCTQKQIYRDVAHSIVHSVMCGYNGTVLAYGQTASGKTYTMEGCDHPSDLWGIIPNAFEHIFNHIRQSQSSDSFLVRISYLEIYNEEIRDLLSPDTKKKLELKESPETGVYVKKLTSLTVNSFADISHLLMVGKKNRAVGATAMNQDSSRSHSIFTVTIESSSIVSQENGKTHVRVGKLNLVDLAGSERLSKSGATGERFKEMTKINWSLSSLGNVISALVDGKSSHIPYRDSKLTRLLQDSLGGNTRTVMVANIGPADFNYEESISTLRYANRAKSIRNKPHINEDPKDAIISEFQSEIQRLKAQIHASRSDFDVMRRIESLEQEKLMVTEQLQQYKEKVLEATTSQRMSEQAIDCLKADLEGKAQLQLESLKAEKERSEEEKEKVITQLLKQLREMEHQNQELSRGRDDRVLLESKLKVLEEKLLRGMNVGNANMMDQGKYQPQDKDDNTEHSFQDPKIVNEDRQPKIAELEEAQIMAEEKCSTMEEELEMKTKKLRKLMARYQQSKLEIAALKTEIQDTIHEFQQERADLLWSIKSVEQQHQLKNLMIERFIPPEEVAKIMQRMHWDDDNEVWIFKSNHSYSTNSTDSVLVQRPASAVGRRRPTCQKALQCLTQGATNPRYLDDNVLNLKLDPPERVTFDYFNTADRMRAESQIHQCLKDFDKESPYFSYDCQSPPFHQHQSSSLRPKSALVSQYARI</sequence>
<feature type="compositionally biased region" description="Basic and acidic residues" evidence="13">
    <location>
        <begin position="542"/>
        <end position="554"/>
    </location>
</feature>